<keyword evidence="2" id="KW-0472">Membrane</keyword>
<dbReference type="STRING" id="22663.A0A2I0HR66"/>
<evidence type="ECO:0008006" key="5">
    <source>
        <dbReference type="Google" id="ProtNLM"/>
    </source>
</evidence>
<dbReference type="PANTHER" id="PTHR45125">
    <property type="entry name" value="F21J9.4-RELATED"/>
    <property type="match status" value="1"/>
</dbReference>
<protein>
    <recommendedName>
        <fullName evidence="5">Myb-like domain-containing protein</fullName>
    </recommendedName>
</protein>
<evidence type="ECO:0000313" key="3">
    <source>
        <dbReference type="EMBL" id="PKI34215.1"/>
    </source>
</evidence>
<evidence type="ECO:0000256" key="1">
    <source>
        <dbReference type="SAM" id="MobiDB-lite"/>
    </source>
</evidence>
<evidence type="ECO:0000256" key="2">
    <source>
        <dbReference type="SAM" id="Phobius"/>
    </source>
</evidence>
<gene>
    <name evidence="3" type="ORF">CRG98_045395</name>
</gene>
<evidence type="ECO:0000313" key="4">
    <source>
        <dbReference type="Proteomes" id="UP000233551"/>
    </source>
</evidence>
<keyword evidence="2" id="KW-1133">Transmembrane helix</keyword>
<dbReference type="PANTHER" id="PTHR45125:SF3">
    <property type="entry name" value="NO-APICAL-MERISTEM-ASSOCIATED CARBOXY-TERMINAL DOMAIN PROTEIN"/>
    <property type="match status" value="1"/>
</dbReference>
<accession>A0A2I0HR66</accession>
<keyword evidence="4" id="KW-1185">Reference proteome</keyword>
<dbReference type="EMBL" id="PGOL01006054">
    <property type="protein sequence ID" value="PKI34215.1"/>
    <property type="molecule type" value="Genomic_DNA"/>
</dbReference>
<dbReference type="Proteomes" id="UP000233551">
    <property type="component" value="Unassembled WGS sequence"/>
</dbReference>
<feature type="region of interest" description="Disordered" evidence="1">
    <location>
        <begin position="383"/>
        <end position="425"/>
    </location>
</feature>
<feature type="transmembrane region" description="Helical" evidence="2">
    <location>
        <begin position="30"/>
        <end position="49"/>
    </location>
</feature>
<keyword evidence="2" id="KW-0812">Transmembrane</keyword>
<sequence>MADSSGLIGAAVSEPCSADSFFYSAAVEPYLGLISSYCFTVAQACFQACPHLVIMLRYFLGFLLFLSASLLPRPWSLTFTPLLTRPSSPSTPPFPPSLRLLQATPVEPPTNVNDLNGHCKEKGRSREHYKGRGRALLGHDLPWLKVVNSGLGFALGPTCSLSLSLGTSGASDWFSYSLSILVLDHFIQNFDKFDIVDHWMATNVMGRPKQFRTPCTALVGNLPIQFGMMSGGMNSSKGSGLSFGTPSSPYSQFSSHGGLDINDDTVEVQQVGRLNSQWRWHQDELLLSAWLNTSRDSLKGADQKHEAFWVRIYRYCEENRPDLINKNSTATKKRWSRISLASMRFGGCSSLAERNRRSGESYDDMIENAIANYEVRWRALSSQSGGSKNEDKCFGTQSSSSNTEHETGEGSVSCFDVMSGRSREI</sequence>
<reference evidence="3 4" key="1">
    <citation type="submission" date="2017-11" db="EMBL/GenBank/DDBJ databases">
        <title>De-novo sequencing of pomegranate (Punica granatum L.) genome.</title>
        <authorList>
            <person name="Akparov Z."/>
            <person name="Amiraslanov A."/>
            <person name="Hajiyeva S."/>
            <person name="Abbasov M."/>
            <person name="Kaur K."/>
            <person name="Hamwieh A."/>
            <person name="Solovyev V."/>
            <person name="Salamov A."/>
            <person name="Braich B."/>
            <person name="Kosarev P."/>
            <person name="Mahmoud A."/>
            <person name="Hajiyev E."/>
            <person name="Babayeva S."/>
            <person name="Izzatullayeva V."/>
            <person name="Mammadov A."/>
            <person name="Mammadov A."/>
            <person name="Sharifova S."/>
            <person name="Ojaghi J."/>
            <person name="Eynullazada K."/>
            <person name="Bayramov B."/>
            <person name="Abdulazimova A."/>
            <person name="Shahmuradov I."/>
        </authorList>
    </citation>
    <scope>NUCLEOTIDE SEQUENCE [LARGE SCALE GENOMIC DNA]</scope>
    <source>
        <strain evidence="4">cv. AG2017</strain>
        <tissue evidence="3">Leaf</tissue>
    </source>
</reference>
<comment type="caution">
    <text evidence="3">The sequence shown here is derived from an EMBL/GenBank/DDBJ whole genome shotgun (WGS) entry which is preliminary data.</text>
</comment>
<proteinExistence type="predicted"/>
<name>A0A2I0HR66_PUNGR</name>
<organism evidence="3 4">
    <name type="scientific">Punica granatum</name>
    <name type="common">Pomegranate</name>
    <dbReference type="NCBI Taxonomy" id="22663"/>
    <lineage>
        <taxon>Eukaryota</taxon>
        <taxon>Viridiplantae</taxon>
        <taxon>Streptophyta</taxon>
        <taxon>Embryophyta</taxon>
        <taxon>Tracheophyta</taxon>
        <taxon>Spermatophyta</taxon>
        <taxon>Magnoliopsida</taxon>
        <taxon>eudicotyledons</taxon>
        <taxon>Gunneridae</taxon>
        <taxon>Pentapetalae</taxon>
        <taxon>rosids</taxon>
        <taxon>malvids</taxon>
        <taxon>Myrtales</taxon>
        <taxon>Lythraceae</taxon>
        <taxon>Punica</taxon>
    </lineage>
</organism>
<feature type="transmembrane region" description="Helical" evidence="2">
    <location>
        <begin position="56"/>
        <end position="75"/>
    </location>
</feature>
<dbReference type="AlphaFoldDB" id="A0A2I0HR66"/>